<accession>A0ABU1J969</accession>
<reference evidence="1 2" key="1">
    <citation type="submission" date="2023-07" db="EMBL/GenBank/DDBJ databases">
        <title>Sequencing the genomes of 1000 actinobacteria strains.</title>
        <authorList>
            <person name="Klenk H.-P."/>
        </authorList>
    </citation>
    <scope>NUCLEOTIDE SEQUENCE [LARGE SCALE GENOMIC DNA]</scope>
    <source>
        <strain evidence="1 2">DSM 14555</strain>
    </source>
</reference>
<protein>
    <submittedName>
        <fullName evidence="1">Uncharacterized protein</fullName>
    </submittedName>
</protein>
<evidence type="ECO:0000313" key="1">
    <source>
        <dbReference type="EMBL" id="MDR6268694.1"/>
    </source>
</evidence>
<dbReference type="EMBL" id="JAVDQF010000001">
    <property type="protein sequence ID" value="MDR6268694.1"/>
    <property type="molecule type" value="Genomic_DNA"/>
</dbReference>
<proteinExistence type="predicted"/>
<sequence>MNFSNIAYQADASASTTLIDMVDGSGNKRDLTTSTGSASINIKWLAH</sequence>
<evidence type="ECO:0000313" key="2">
    <source>
        <dbReference type="Proteomes" id="UP001185069"/>
    </source>
</evidence>
<name>A0ABU1J969_9MICC</name>
<keyword evidence="2" id="KW-1185">Reference proteome</keyword>
<dbReference type="Proteomes" id="UP001185069">
    <property type="component" value="Unassembled WGS sequence"/>
</dbReference>
<comment type="caution">
    <text evidence="1">The sequence shown here is derived from an EMBL/GenBank/DDBJ whole genome shotgun (WGS) entry which is preliminary data.</text>
</comment>
<gene>
    <name evidence="1" type="ORF">JOE69_000932</name>
</gene>
<dbReference type="RefSeq" id="WP_309796503.1">
    <property type="nucleotide sequence ID" value="NZ_BAAAHY010000006.1"/>
</dbReference>
<organism evidence="1 2">
    <name type="scientific">Arthrobacter russicus</name>
    <dbReference type="NCBI Taxonomy" id="172040"/>
    <lineage>
        <taxon>Bacteria</taxon>
        <taxon>Bacillati</taxon>
        <taxon>Actinomycetota</taxon>
        <taxon>Actinomycetes</taxon>
        <taxon>Micrococcales</taxon>
        <taxon>Micrococcaceae</taxon>
        <taxon>Arthrobacter</taxon>
    </lineage>
</organism>